<comment type="caution">
    <text evidence="1">The sequence shown here is derived from an EMBL/GenBank/DDBJ whole genome shotgun (WGS) entry which is preliminary data.</text>
</comment>
<protein>
    <submittedName>
        <fullName evidence="1">Uncharacterized protein</fullName>
    </submittedName>
</protein>
<name>A0A0F9QDG7_9ZZZZ</name>
<gene>
    <name evidence="1" type="ORF">LCGC14_0716920</name>
</gene>
<sequence length="50" mass="5601">MLSAIKHLCAQHFKNVISAFTALGFNLTVAKQIGTPNLQNDFRSSPERER</sequence>
<proteinExistence type="predicted"/>
<reference evidence="1" key="1">
    <citation type="journal article" date="2015" name="Nature">
        <title>Complex archaea that bridge the gap between prokaryotes and eukaryotes.</title>
        <authorList>
            <person name="Spang A."/>
            <person name="Saw J.H."/>
            <person name="Jorgensen S.L."/>
            <person name="Zaremba-Niedzwiedzka K."/>
            <person name="Martijn J."/>
            <person name="Lind A.E."/>
            <person name="van Eijk R."/>
            <person name="Schleper C."/>
            <person name="Guy L."/>
            <person name="Ettema T.J."/>
        </authorList>
    </citation>
    <scope>NUCLEOTIDE SEQUENCE</scope>
</reference>
<evidence type="ECO:0000313" key="1">
    <source>
        <dbReference type="EMBL" id="KKN42085.1"/>
    </source>
</evidence>
<organism evidence="1">
    <name type="scientific">marine sediment metagenome</name>
    <dbReference type="NCBI Taxonomy" id="412755"/>
    <lineage>
        <taxon>unclassified sequences</taxon>
        <taxon>metagenomes</taxon>
        <taxon>ecological metagenomes</taxon>
    </lineage>
</organism>
<dbReference type="AlphaFoldDB" id="A0A0F9QDG7"/>
<dbReference type="EMBL" id="LAZR01001606">
    <property type="protein sequence ID" value="KKN42085.1"/>
    <property type="molecule type" value="Genomic_DNA"/>
</dbReference>
<accession>A0A0F9QDG7</accession>